<gene>
    <name evidence="1" type="ORF">UU34_C0002G0065</name>
</gene>
<protein>
    <recommendedName>
        <fullName evidence="3">Phage-Barnase-EndoU-ColicinE5/D-RelE like nuclease 3 domain-containing protein</fullName>
    </recommendedName>
</protein>
<proteinExistence type="predicted"/>
<sequence>MSQKYYLEAATPLGKKIHTTKSYWNYIVNRKHPEIKNQKHKAIETLTNPDTIKQSQVDEKVFLYYQKITDKYFCIVAKHLDVNGYIVTAYITKKLAKGKIIWQSQAKLSYSRQKRYNFFTNPV</sequence>
<dbReference type="AlphaFoldDB" id="A0A0G0UGC4"/>
<reference evidence="1 2" key="1">
    <citation type="journal article" date="2015" name="Nature">
        <title>rRNA introns, odd ribosomes, and small enigmatic genomes across a large radiation of phyla.</title>
        <authorList>
            <person name="Brown C.T."/>
            <person name="Hug L.A."/>
            <person name="Thomas B.C."/>
            <person name="Sharon I."/>
            <person name="Castelle C.J."/>
            <person name="Singh A."/>
            <person name="Wilkins M.J."/>
            <person name="Williams K.H."/>
            <person name="Banfield J.F."/>
        </authorList>
    </citation>
    <scope>NUCLEOTIDE SEQUENCE [LARGE SCALE GENOMIC DNA]</scope>
</reference>
<evidence type="ECO:0008006" key="3">
    <source>
        <dbReference type="Google" id="ProtNLM"/>
    </source>
</evidence>
<dbReference type="Proteomes" id="UP000034854">
    <property type="component" value="Unassembled WGS sequence"/>
</dbReference>
<evidence type="ECO:0000313" key="1">
    <source>
        <dbReference type="EMBL" id="KKR87948.1"/>
    </source>
</evidence>
<comment type="caution">
    <text evidence="1">The sequence shown here is derived from an EMBL/GenBank/DDBJ whole genome shotgun (WGS) entry which is preliminary data.</text>
</comment>
<name>A0A0G0UGC4_9BACT</name>
<evidence type="ECO:0000313" key="2">
    <source>
        <dbReference type="Proteomes" id="UP000034854"/>
    </source>
</evidence>
<dbReference type="EMBL" id="LCAG01000002">
    <property type="protein sequence ID" value="KKR87948.1"/>
    <property type="molecule type" value="Genomic_DNA"/>
</dbReference>
<accession>A0A0G0UGC4</accession>
<organism evidence="1 2">
    <name type="scientific">Candidatus Curtissbacteria bacterium GW2011_GWA1_41_11</name>
    <dbReference type="NCBI Taxonomy" id="1618409"/>
    <lineage>
        <taxon>Bacteria</taxon>
        <taxon>Candidatus Curtissiibacteriota</taxon>
    </lineage>
</organism>